<dbReference type="InterPro" id="IPR004302">
    <property type="entry name" value="Cellulose/chitin-bd_N"/>
</dbReference>
<name>A0A922HRN9_DERFA</name>
<reference evidence="4" key="2">
    <citation type="submission" date="2020-06" db="EMBL/GenBank/DDBJ databases">
        <authorList>
            <person name="Ji K."/>
            <person name="Li J."/>
        </authorList>
    </citation>
    <scope>NUCLEOTIDE SEQUENCE</scope>
    <source>
        <strain evidence="4">JKM2019</strain>
        <tissue evidence="4">Whole body</tissue>
    </source>
</reference>
<feature type="region of interest" description="Disordered" evidence="1">
    <location>
        <begin position="253"/>
        <end position="279"/>
    </location>
</feature>
<reference evidence="5" key="4">
    <citation type="journal article" date="2022" name="Res Sq">
        <title>Comparative Genomics Reveals Insights into the Divergent Evolution of Astigmatic Mites and Household Pest Adaptations.</title>
        <authorList>
            <person name="Xiong Q."/>
            <person name="Wan A.T.-Y."/>
            <person name="Liu X.-Y."/>
            <person name="Fung C.S.-H."/>
            <person name="Xiao X."/>
            <person name="Malainual N."/>
            <person name="Hou J."/>
            <person name="Wang L."/>
            <person name="Wang M."/>
            <person name="Yang K."/>
            <person name="Cui Y."/>
            <person name="Leung E."/>
            <person name="Nong W."/>
            <person name="Shin S.-K."/>
            <person name="Au S."/>
            <person name="Jeong K.Y."/>
            <person name="Chew F.T."/>
            <person name="Hui J."/>
            <person name="Leung T.F."/>
            <person name="Tungtrongchitr A."/>
            <person name="Zhong N."/>
            <person name="Liu Z."/>
            <person name="Tsui S."/>
        </authorList>
    </citation>
    <scope>NUCLEOTIDE SEQUENCE</scope>
    <source>
        <strain evidence="5">Derf</strain>
        <tissue evidence="5">Whole organism</tissue>
    </source>
</reference>
<dbReference type="OrthoDB" id="64893at2759"/>
<dbReference type="Pfam" id="PF03067">
    <property type="entry name" value="LPMO_10"/>
    <property type="match status" value="1"/>
</dbReference>
<dbReference type="PANTHER" id="PTHR21113:SF4">
    <property type="entry name" value="CHITIN-BINDING TYPE-4 DOMAIN-CONTAINING PROTEIN"/>
    <property type="match status" value="1"/>
</dbReference>
<dbReference type="EMBL" id="ASGP02000005">
    <property type="protein sequence ID" value="KAH9506418.1"/>
    <property type="molecule type" value="Genomic_DNA"/>
</dbReference>
<feature type="signal peptide" evidence="2">
    <location>
        <begin position="1"/>
        <end position="21"/>
    </location>
</feature>
<protein>
    <recommendedName>
        <fullName evidence="3">Chitin-binding type-4 domain-containing protein</fullName>
    </recommendedName>
</protein>
<dbReference type="PANTHER" id="PTHR21113">
    <property type="entry name" value="AGAP001705-PA"/>
    <property type="match status" value="1"/>
</dbReference>
<comment type="caution">
    <text evidence="5">The sequence shown here is derived from an EMBL/GenBank/DDBJ whole genome shotgun (WGS) entry which is preliminary data.</text>
</comment>
<proteinExistence type="predicted"/>
<keyword evidence="6" id="KW-1185">Reference proteome</keyword>
<gene>
    <name evidence="5" type="ORF">DERF_011151</name>
    <name evidence="4" type="ORF">HUG17_5927</name>
</gene>
<evidence type="ECO:0000313" key="4">
    <source>
        <dbReference type="EMBL" id="KAH7643565.1"/>
    </source>
</evidence>
<dbReference type="AlphaFoldDB" id="A0A922HRN9"/>
<evidence type="ECO:0000256" key="2">
    <source>
        <dbReference type="SAM" id="SignalP"/>
    </source>
</evidence>
<accession>A0A922HRN9</accession>
<organism evidence="5 6">
    <name type="scientific">Dermatophagoides farinae</name>
    <name type="common">American house dust mite</name>
    <dbReference type="NCBI Taxonomy" id="6954"/>
    <lineage>
        <taxon>Eukaryota</taxon>
        <taxon>Metazoa</taxon>
        <taxon>Ecdysozoa</taxon>
        <taxon>Arthropoda</taxon>
        <taxon>Chelicerata</taxon>
        <taxon>Arachnida</taxon>
        <taxon>Acari</taxon>
        <taxon>Acariformes</taxon>
        <taxon>Sarcoptiformes</taxon>
        <taxon>Astigmata</taxon>
        <taxon>Psoroptidia</taxon>
        <taxon>Analgoidea</taxon>
        <taxon>Pyroglyphidae</taxon>
        <taxon>Dermatophagoidinae</taxon>
        <taxon>Dermatophagoides</taxon>
    </lineage>
</organism>
<reference evidence="5" key="1">
    <citation type="submission" date="2013-05" db="EMBL/GenBank/DDBJ databases">
        <authorList>
            <person name="Yim A.K.Y."/>
            <person name="Chan T.F."/>
            <person name="Ji K.M."/>
            <person name="Liu X.Y."/>
            <person name="Zhou J.W."/>
            <person name="Li R.Q."/>
            <person name="Yang K.Y."/>
            <person name="Li J."/>
            <person name="Li M."/>
            <person name="Law P.T.W."/>
            <person name="Wu Y.L."/>
            <person name="Cai Z.L."/>
            <person name="Qin H."/>
            <person name="Bao Y."/>
            <person name="Leung R.K.K."/>
            <person name="Ng P.K.S."/>
            <person name="Zou J."/>
            <person name="Zhong X.J."/>
            <person name="Ran P.X."/>
            <person name="Zhong N.S."/>
            <person name="Liu Z.G."/>
            <person name="Tsui S.K.W."/>
        </authorList>
    </citation>
    <scope>NUCLEOTIDE SEQUENCE</scope>
    <source>
        <strain evidence="5">Derf</strain>
        <tissue evidence="5">Whole organism</tissue>
    </source>
</reference>
<evidence type="ECO:0000313" key="5">
    <source>
        <dbReference type="EMBL" id="KAH9506418.1"/>
    </source>
</evidence>
<evidence type="ECO:0000259" key="3">
    <source>
        <dbReference type="Pfam" id="PF03067"/>
    </source>
</evidence>
<reference evidence="4" key="3">
    <citation type="journal article" date="2021" name="World Allergy Organ. J.">
        <title>Chromosome-level assembly of Dermatophagoides farinae genome and transcriptome reveals two novel allergens Der f 37 and Der f 39.</title>
        <authorList>
            <person name="Chen J."/>
            <person name="Cai Z."/>
            <person name="Fan D."/>
            <person name="Hu J."/>
            <person name="Hou Y."/>
            <person name="He Y."/>
            <person name="Zhang Z."/>
            <person name="Zhao Z."/>
            <person name="Gao P."/>
            <person name="Hu W."/>
            <person name="Sun J."/>
            <person name="Li J."/>
            <person name="Ji K."/>
        </authorList>
    </citation>
    <scope>NUCLEOTIDE SEQUENCE</scope>
    <source>
        <strain evidence="4">JKM2019</strain>
    </source>
</reference>
<dbReference type="Proteomes" id="UP000828236">
    <property type="component" value="Unassembled WGS sequence"/>
</dbReference>
<feature type="domain" description="Chitin-binding type-4" evidence="3">
    <location>
        <begin position="22"/>
        <end position="207"/>
    </location>
</feature>
<keyword evidence="2" id="KW-0732">Signal</keyword>
<feature type="compositionally biased region" description="Basic residues" evidence="1">
    <location>
        <begin position="259"/>
        <end position="272"/>
    </location>
</feature>
<sequence length="305" mass="35146">MWTPITTVLLLLAIIIHRSHQHGRMLEPPSRNSMWRAGFNTKPDYDDSELFCGGIVDQWKRNKGKCGICGDSYSIRPPRPYETGGIYASNITVRNYRPGSEIDVIIDLVANHMGTFEFSICPRDNFEQHETEDCFIPLKVNGSDRYKLRSHRNGIFTMPVALPRDINCKYCIFRWHWKAANNWGICANGRQAIGCGPQETYRNCADIVVGYESGIRGLNYEPPPSVVNGFDRMIMSNEIPKDNFITHHRIHWPGNQRHNPNHHHHHHHHDHHHSHDFESTTAAMNDSEFTITMATTELPITYIDH</sequence>
<feature type="chain" id="PRO_5038276929" description="Chitin-binding type-4 domain-containing protein" evidence="2">
    <location>
        <begin position="22"/>
        <end position="305"/>
    </location>
</feature>
<dbReference type="Proteomes" id="UP000790347">
    <property type="component" value="Unassembled WGS sequence"/>
</dbReference>
<evidence type="ECO:0000256" key="1">
    <source>
        <dbReference type="SAM" id="MobiDB-lite"/>
    </source>
</evidence>
<dbReference type="EMBL" id="SDOV01000002">
    <property type="protein sequence ID" value="KAH7643565.1"/>
    <property type="molecule type" value="Genomic_DNA"/>
</dbReference>
<evidence type="ECO:0000313" key="6">
    <source>
        <dbReference type="Proteomes" id="UP000790347"/>
    </source>
</evidence>